<dbReference type="EnsemblPlants" id="evm.model.ctgX87.2">
    <property type="protein sequence ID" value="cds.evm.model.ctgX87.2"/>
    <property type="gene ID" value="evm.TU.ctgX87.2"/>
</dbReference>
<dbReference type="AlphaFoldDB" id="A0A803QSU8"/>
<accession>A0A803QSU8</accession>
<keyword evidence="2" id="KW-1185">Reference proteome</keyword>
<dbReference type="Gramene" id="evm.model.ctgX87.2">
    <property type="protein sequence ID" value="cds.evm.model.ctgX87.2"/>
    <property type="gene ID" value="evm.TU.ctgX87.2"/>
</dbReference>
<sequence>MEDTLRRDSGVCLRSPHQIIVVRGSPIWRTIPATPGSCRGQALAPASSFWKSAGVNGQTPSPPAPCDCAGSSRGLEGGSNVYPSPLMGTAAGGLSCESTGGVARVLAP</sequence>
<dbReference type="Proteomes" id="UP000596661">
    <property type="component" value="Unassembled WGS sequence"/>
</dbReference>
<organism evidence="1 2">
    <name type="scientific">Cannabis sativa</name>
    <name type="common">Hemp</name>
    <name type="synonym">Marijuana</name>
    <dbReference type="NCBI Taxonomy" id="3483"/>
    <lineage>
        <taxon>Eukaryota</taxon>
        <taxon>Viridiplantae</taxon>
        <taxon>Streptophyta</taxon>
        <taxon>Embryophyta</taxon>
        <taxon>Tracheophyta</taxon>
        <taxon>Spermatophyta</taxon>
        <taxon>Magnoliopsida</taxon>
        <taxon>eudicotyledons</taxon>
        <taxon>Gunneridae</taxon>
        <taxon>Pentapetalae</taxon>
        <taxon>rosids</taxon>
        <taxon>fabids</taxon>
        <taxon>Rosales</taxon>
        <taxon>Cannabaceae</taxon>
        <taxon>Cannabis</taxon>
    </lineage>
</organism>
<protein>
    <submittedName>
        <fullName evidence="1">Uncharacterized protein</fullName>
    </submittedName>
</protein>
<evidence type="ECO:0000313" key="2">
    <source>
        <dbReference type="Proteomes" id="UP000596661"/>
    </source>
</evidence>
<proteinExistence type="predicted"/>
<name>A0A803QSU8_CANSA</name>
<evidence type="ECO:0000313" key="1">
    <source>
        <dbReference type="EnsemblPlants" id="cds.evm.model.ctgX87.2"/>
    </source>
</evidence>
<reference evidence="1" key="1">
    <citation type="submission" date="2021-03" db="UniProtKB">
        <authorList>
            <consortium name="EnsemblPlants"/>
        </authorList>
    </citation>
    <scope>IDENTIFICATION</scope>
</reference>